<protein>
    <submittedName>
        <fullName evidence="4">RCC1 BLIP-II</fullName>
    </submittedName>
</protein>
<dbReference type="PANTHER" id="PTHR45982">
    <property type="entry name" value="REGULATOR OF CHROMOSOME CONDENSATION"/>
    <property type="match status" value="1"/>
</dbReference>
<dbReference type="InterPro" id="IPR036047">
    <property type="entry name" value="F-box-like_dom_sf"/>
</dbReference>
<dbReference type="PROSITE" id="PS50012">
    <property type="entry name" value="RCC1_3"/>
    <property type="match status" value="3"/>
</dbReference>
<dbReference type="GeneID" id="19201198"/>
<accession>A0A5M3ML86</accession>
<dbReference type="Gene3D" id="1.20.1280.50">
    <property type="match status" value="1"/>
</dbReference>
<dbReference type="SUPFAM" id="SSF81383">
    <property type="entry name" value="F-box domain"/>
    <property type="match status" value="1"/>
</dbReference>
<dbReference type="Gene3D" id="2.130.10.30">
    <property type="entry name" value="Regulator of chromosome condensation 1/beta-lactamase-inhibitor protein II"/>
    <property type="match status" value="2"/>
</dbReference>
<dbReference type="AlphaFoldDB" id="A0A5M3ML86"/>
<gene>
    <name evidence="4" type="ORF">CONPUDRAFT_138468</name>
</gene>
<evidence type="ECO:0000313" key="4">
    <source>
        <dbReference type="EMBL" id="EIW79331.1"/>
    </source>
</evidence>
<organism evidence="4 5">
    <name type="scientific">Coniophora puteana (strain RWD-64-598)</name>
    <name type="common">Brown rot fungus</name>
    <dbReference type="NCBI Taxonomy" id="741705"/>
    <lineage>
        <taxon>Eukaryota</taxon>
        <taxon>Fungi</taxon>
        <taxon>Dikarya</taxon>
        <taxon>Basidiomycota</taxon>
        <taxon>Agaricomycotina</taxon>
        <taxon>Agaricomycetes</taxon>
        <taxon>Agaricomycetidae</taxon>
        <taxon>Boletales</taxon>
        <taxon>Coniophorineae</taxon>
        <taxon>Coniophoraceae</taxon>
        <taxon>Coniophora</taxon>
    </lineage>
</organism>
<dbReference type="Proteomes" id="UP000053558">
    <property type="component" value="Unassembled WGS sequence"/>
</dbReference>
<sequence length="598" mass="65803">MTKIADLPFELLLDNLLPILPLRDLLHLTSTNKLFASLCNDELLWKRKLQEDFNFSDERTARDHGWKFIYRGMSYPKTFVWGQSANGRLGQKIGDIARVGDAPMPCQLRMAPGVSIVNLAAAGMSFFALDSRGSVHVWGTLDGTSSALQRDGFSEPRKTSPTPLKLDMPAPTRIISTGRLHATTLDGNGDVWAFLSWGRPFKLVASSLDHPFNLSTPLRVESGWTFSSVLTASGDVFVWWPFSEEIEATVTQQELILAESDDKVHATADQTIPCTTWTLQKDPFQLPPLPSDLPRRETSPISLIKIAALEQSLIGLTNHGHVLKFELTSEENVQSETWKYLPFFCETERIKQKFGEQSLEHPQEVRITHITAQFQTFVAYSTGSSSVVLMGYSSTAPDEAPMILPALQNNNIISVVLGDYHYGALTSTGKLLTWGGFSRGALGLGDPTKIEVGQPGGYRTERDRLTAQTNGGPYPPAATEPTEVRFDHGYKRKRDMFCFAVTAAGWHMGALVIDMEHRREAEDDSDEGVSMPGGFPSDRGQSDIPTNYPAEPGTWGHGFNPVGGTPFRVGFAGRGLRGGHRGLTIRGMQSRGRGGPLP</sequence>
<keyword evidence="5" id="KW-1185">Reference proteome</keyword>
<dbReference type="OMA" id="FPYLDAK"/>
<feature type="repeat" description="RCC1" evidence="1">
    <location>
        <begin position="76"/>
        <end position="132"/>
    </location>
</feature>
<evidence type="ECO:0000256" key="1">
    <source>
        <dbReference type="PROSITE-ProRule" id="PRU00235"/>
    </source>
</evidence>
<feature type="region of interest" description="Disordered" evidence="2">
    <location>
        <begin position="518"/>
        <end position="559"/>
    </location>
</feature>
<dbReference type="PRINTS" id="PR00633">
    <property type="entry name" value="RCCNDNSATION"/>
</dbReference>
<dbReference type="InterPro" id="IPR000408">
    <property type="entry name" value="Reg_chr_condens"/>
</dbReference>
<dbReference type="InterPro" id="IPR001810">
    <property type="entry name" value="F-box_dom"/>
</dbReference>
<name>A0A5M3ML86_CONPW</name>
<dbReference type="GO" id="GO:0005085">
    <property type="term" value="F:guanyl-nucleotide exchange factor activity"/>
    <property type="evidence" value="ECO:0007669"/>
    <property type="project" value="TreeGrafter"/>
</dbReference>
<evidence type="ECO:0000313" key="5">
    <source>
        <dbReference type="Proteomes" id="UP000053558"/>
    </source>
</evidence>
<feature type="region of interest" description="Disordered" evidence="2">
    <location>
        <begin position="578"/>
        <end position="598"/>
    </location>
</feature>
<evidence type="ECO:0000256" key="2">
    <source>
        <dbReference type="SAM" id="MobiDB-lite"/>
    </source>
</evidence>
<comment type="caution">
    <text evidence="4">The sequence shown here is derived from an EMBL/GenBank/DDBJ whole genome shotgun (WGS) entry which is preliminary data.</text>
</comment>
<dbReference type="SUPFAM" id="SSF50985">
    <property type="entry name" value="RCC1/BLIP-II"/>
    <property type="match status" value="2"/>
</dbReference>
<dbReference type="EMBL" id="JH711581">
    <property type="protein sequence ID" value="EIW79331.1"/>
    <property type="molecule type" value="Genomic_DNA"/>
</dbReference>
<feature type="domain" description="F-box" evidence="3">
    <location>
        <begin position="4"/>
        <end position="48"/>
    </location>
</feature>
<evidence type="ECO:0000259" key="3">
    <source>
        <dbReference type="Pfam" id="PF12937"/>
    </source>
</evidence>
<feature type="repeat" description="RCC1" evidence="1">
    <location>
        <begin position="377"/>
        <end position="428"/>
    </location>
</feature>
<dbReference type="InterPro" id="IPR051553">
    <property type="entry name" value="Ran_GTPase-activating"/>
</dbReference>
<dbReference type="Pfam" id="PF12937">
    <property type="entry name" value="F-box-like"/>
    <property type="match status" value="1"/>
</dbReference>
<dbReference type="InterPro" id="IPR009091">
    <property type="entry name" value="RCC1/BLIP-II"/>
</dbReference>
<reference evidence="5" key="1">
    <citation type="journal article" date="2012" name="Science">
        <title>The Paleozoic origin of enzymatic lignin decomposition reconstructed from 31 fungal genomes.</title>
        <authorList>
            <person name="Floudas D."/>
            <person name="Binder M."/>
            <person name="Riley R."/>
            <person name="Barry K."/>
            <person name="Blanchette R.A."/>
            <person name="Henrissat B."/>
            <person name="Martinez A.T."/>
            <person name="Otillar R."/>
            <person name="Spatafora J.W."/>
            <person name="Yadav J.S."/>
            <person name="Aerts A."/>
            <person name="Benoit I."/>
            <person name="Boyd A."/>
            <person name="Carlson A."/>
            <person name="Copeland A."/>
            <person name="Coutinho P.M."/>
            <person name="de Vries R.P."/>
            <person name="Ferreira P."/>
            <person name="Findley K."/>
            <person name="Foster B."/>
            <person name="Gaskell J."/>
            <person name="Glotzer D."/>
            <person name="Gorecki P."/>
            <person name="Heitman J."/>
            <person name="Hesse C."/>
            <person name="Hori C."/>
            <person name="Igarashi K."/>
            <person name="Jurgens J.A."/>
            <person name="Kallen N."/>
            <person name="Kersten P."/>
            <person name="Kohler A."/>
            <person name="Kuees U."/>
            <person name="Kumar T.K.A."/>
            <person name="Kuo A."/>
            <person name="LaButti K."/>
            <person name="Larrondo L.F."/>
            <person name="Lindquist E."/>
            <person name="Ling A."/>
            <person name="Lombard V."/>
            <person name="Lucas S."/>
            <person name="Lundell T."/>
            <person name="Martin R."/>
            <person name="McLaughlin D.J."/>
            <person name="Morgenstern I."/>
            <person name="Morin E."/>
            <person name="Murat C."/>
            <person name="Nagy L.G."/>
            <person name="Nolan M."/>
            <person name="Ohm R.A."/>
            <person name="Patyshakuliyeva A."/>
            <person name="Rokas A."/>
            <person name="Ruiz-Duenas F.J."/>
            <person name="Sabat G."/>
            <person name="Salamov A."/>
            <person name="Samejima M."/>
            <person name="Schmutz J."/>
            <person name="Slot J.C."/>
            <person name="St John F."/>
            <person name="Stenlid J."/>
            <person name="Sun H."/>
            <person name="Sun S."/>
            <person name="Syed K."/>
            <person name="Tsang A."/>
            <person name="Wiebenga A."/>
            <person name="Young D."/>
            <person name="Pisabarro A."/>
            <person name="Eastwood D.C."/>
            <person name="Martin F."/>
            <person name="Cullen D."/>
            <person name="Grigoriev I.V."/>
            <person name="Hibbett D.S."/>
        </authorList>
    </citation>
    <scope>NUCLEOTIDE SEQUENCE [LARGE SCALE GENOMIC DNA]</scope>
    <source>
        <strain evidence="5">RWD-64-598 SS2</strain>
    </source>
</reference>
<proteinExistence type="predicted"/>
<feature type="repeat" description="RCC1" evidence="1">
    <location>
        <begin position="429"/>
        <end position="481"/>
    </location>
</feature>
<dbReference type="KEGG" id="cput:CONPUDRAFT_138468"/>
<dbReference type="OrthoDB" id="61110at2759"/>
<dbReference type="GO" id="GO:0005737">
    <property type="term" value="C:cytoplasm"/>
    <property type="evidence" value="ECO:0007669"/>
    <property type="project" value="TreeGrafter"/>
</dbReference>
<dbReference type="PANTHER" id="PTHR45982:SF3">
    <property type="entry name" value="F-BOX PROTEIN POF9"/>
    <property type="match status" value="1"/>
</dbReference>
<dbReference type="RefSeq" id="XP_007770986.1">
    <property type="nucleotide sequence ID" value="XM_007772796.1"/>
</dbReference>